<sequence>MDCHHHPYPRADAPMGKHRLHGHCLCPQVAYRRQLLLPASGRQGSRCICTQRHLPRPSSLWCAHGQPSLQEAYRERLPLTCGRPNMMLGHKRLPCRWSAHRWPPLPTCSLPTSTAFTAKRSKNT</sequence>
<evidence type="ECO:0000313" key="1">
    <source>
        <dbReference type="EMBL" id="RRT79445.1"/>
    </source>
</evidence>
<dbReference type="AlphaFoldDB" id="A0A427ATC5"/>
<dbReference type="Proteomes" id="UP000287651">
    <property type="component" value="Unassembled WGS sequence"/>
</dbReference>
<comment type="caution">
    <text evidence="1">The sequence shown here is derived from an EMBL/GenBank/DDBJ whole genome shotgun (WGS) entry which is preliminary data.</text>
</comment>
<dbReference type="EMBL" id="AMZH03001399">
    <property type="protein sequence ID" value="RRT79445.1"/>
    <property type="molecule type" value="Genomic_DNA"/>
</dbReference>
<evidence type="ECO:0000313" key="2">
    <source>
        <dbReference type="Proteomes" id="UP000287651"/>
    </source>
</evidence>
<gene>
    <name evidence="1" type="ORF">B296_00001586</name>
</gene>
<accession>A0A427ATC5</accession>
<reference evidence="1 2" key="1">
    <citation type="journal article" date="2014" name="Agronomy (Basel)">
        <title>A Draft Genome Sequence for Ensete ventricosum, the Drought-Tolerant Tree Against Hunger.</title>
        <authorList>
            <person name="Harrison J."/>
            <person name="Moore K.A."/>
            <person name="Paszkiewicz K."/>
            <person name="Jones T."/>
            <person name="Grant M."/>
            <person name="Ambacheew D."/>
            <person name="Muzemil S."/>
            <person name="Studholme D.J."/>
        </authorList>
    </citation>
    <scope>NUCLEOTIDE SEQUENCE [LARGE SCALE GENOMIC DNA]</scope>
</reference>
<protein>
    <submittedName>
        <fullName evidence="1">Uncharacterized protein</fullName>
    </submittedName>
</protein>
<organism evidence="1 2">
    <name type="scientific">Ensete ventricosum</name>
    <name type="common">Abyssinian banana</name>
    <name type="synonym">Musa ensete</name>
    <dbReference type="NCBI Taxonomy" id="4639"/>
    <lineage>
        <taxon>Eukaryota</taxon>
        <taxon>Viridiplantae</taxon>
        <taxon>Streptophyta</taxon>
        <taxon>Embryophyta</taxon>
        <taxon>Tracheophyta</taxon>
        <taxon>Spermatophyta</taxon>
        <taxon>Magnoliopsida</taxon>
        <taxon>Liliopsida</taxon>
        <taxon>Zingiberales</taxon>
        <taxon>Musaceae</taxon>
        <taxon>Ensete</taxon>
    </lineage>
</organism>
<name>A0A427ATC5_ENSVE</name>
<proteinExistence type="predicted"/>